<evidence type="ECO:0000313" key="1">
    <source>
        <dbReference type="EMBL" id="CEN56160.1"/>
    </source>
</evidence>
<keyword evidence="2" id="KW-1185">Reference proteome</keyword>
<sequence length="41" mass="4079">MAYCAGKGGLILMIGSAAGVVAMGLRAGNCAVKVVHFKKNA</sequence>
<dbReference type="KEGG" id="mbac:BN1209_1119"/>
<accession>A0A0B7IVC1</accession>
<protein>
    <submittedName>
        <fullName evidence="1">Uncharacterized protein</fullName>
    </submittedName>
</protein>
<dbReference type="Proteomes" id="UP000056322">
    <property type="component" value="Chromosome 1"/>
</dbReference>
<dbReference type="EMBL" id="LN794158">
    <property type="protein sequence ID" value="CEN56160.1"/>
    <property type="molecule type" value="Genomic_DNA"/>
</dbReference>
<proteinExistence type="predicted"/>
<evidence type="ECO:0000313" key="2">
    <source>
        <dbReference type="Proteomes" id="UP000056322"/>
    </source>
</evidence>
<dbReference type="AlphaFoldDB" id="A0A0B7IVC1"/>
<gene>
    <name evidence="1" type="ORF">BN1209_1119</name>
</gene>
<name>A0A0B7IVC1_9PROT</name>
<dbReference type="HOGENOM" id="CLU_3272605_0_0_4"/>
<organism evidence="1 2">
    <name type="scientific">Candidatus Methylopumilus turicensis</name>
    <dbReference type="NCBI Taxonomy" id="1581680"/>
    <lineage>
        <taxon>Bacteria</taxon>
        <taxon>Pseudomonadati</taxon>
        <taxon>Pseudomonadota</taxon>
        <taxon>Betaproteobacteria</taxon>
        <taxon>Nitrosomonadales</taxon>
        <taxon>Methylophilaceae</taxon>
        <taxon>Candidatus Methylopumilus</taxon>
    </lineage>
</organism>
<reference evidence="2" key="1">
    <citation type="submission" date="2014-12" db="EMBL/GenBank/DDBJ databases">
        <authorList>
            <person name="Salcher M.M."/>
        </authorList>
    </citation>
    <scope>NUCLEOTIDE SEQUENCE [LARGE SCALE GENOMIC DNA]</scope>
    <source>
        <strain evidence="2">MMS-10A-171</strain>
    </source>
</reference>